<name>A0A1M7IFJ8_9FIRM</name>
<dbReference type="SUPFAM" id="SSF47240">
    <property type="entry name" value="Ferritin-like"/>
    <property type="match status" value="1"/>
</dbReference>
<dbReference type="InterPro" id="IPR012347">
    <property type="entry name" value="Ferritin-like"/>
</dbReference>
<dbReference type="Proteomes" id="UP000184038">
    <property type="component" value="Unassembled WGS sequence"/>
</dbReference>
<reference evidence="1 2" key="1">
    <citation type="submission" date="2016-11" db="EMBL/GenBank/DDBJ databases">
        <authorList>
            <person name="Jaros S."/>
            <person name="Januszkiewicz K."/>
            <person name="Wedrychowicz H."/>
        </authorList>
    </citation>
    <scope>NUCLEOTIDE SEQUENCE [LARGE SCALE GENOMIC DNA]</scope>
    <source>
        <strain evidence="1 2">DSM 15930</strain>
    </source>
</reference>
<dbReference type="RefSeq" id="WP_073286378.1">
    <property type="nucleotide sequence ID" value="NZ_FRCP01000009.1"/>
</dbReference>
<evidence type="ECO:0000313" key="2">
    <source>
        <dbReference type="Proteomes" id="UP000184038"/>
    </source>
</evidence>
<protein>
    <recommendedName>
        <fullName evidence="3">Coat F domain-containing protein</fullName>
    </recommendedName>
</protein>
<dbReference type="InterPro" id="IPR009078">
    <property type="entry name" value="Ferritin-like_SF"/>
</dbReference>
<dbReference type="AlphaFoldDB" id="A0A1M7IFJ8"/>
<keyword evidence="2" id="KW-1185">Reference proteome</keyword>
<dbReference type="Gene3D" id="1.20.1260.10">
    <property type="match status" value="1"/>
</dbReference>
<organism evidence="1 2">
    <name type="scientific">Anaerosporobacter mobilis DSM 15930</name>
    <dbReference type="NCBI Taxonomy" id="1120996"/>
    <lineage>
        <taxon>Bacteria</taxon>
        <taxon>Bacillati</taxon>
        <taxon>Bacillota</taxon>
        <taxon>Clostridia</taxon>
        <taxon>Lachnospirales</taxon>
        <taxon>Lachnospiraceae</taxon>
        <taxon>Anaerosporobacter</taxon>
    </lineage>
</organism>
<evidence type="ECO:0008006" key="3">
    <source>
        <dbReference type="Google" id="ProtNLM"/>
    </source>
</evidence>
<proteinExistence type="predicted"/>
<dbReference type="OrthoDB" id="2063192at2"/>
<evidence type="ECO:0000313" key="1">
    <source>
        <dbReference type="EMBL" id="SHM39459.1"/>
    </source>
</evidence>
<gene>
    <name evidence="1" type="ORF">SAMN02746066_01831</name>
</gene>
<dbReference type="EMBL" id="FRCP01000009">
    <property type="protein sequence ID" value="SHM39459.1"/>
    <property type="molecule type" value="Genomic_DNA"/>
</dbReference>
<sequence>MANLTAKELSSMNDLLDGEEQLVKKFQMLANSTNDQELKQTFSSISQKHQQHFDAIYAKLK</sequence>
<accession>A0A1M7IFJ8</accession>
<dbReference type="STRING" id="1120996.SAMN02746066_01831"/>